<dbReference type="InterPro" id="IPR007330">
    <property type="entry name" value="MIT_dom"/>
</dbReference>
<dbReference type="GO" id="GO:0030514">
    <property type="term" value="P:negative regulation of BMP signaling pathway"/>
    <property type="evidence" value="ECO:0007669"/>
    <property type="project" value="TreeGrafter"/>
</dbReference>
<feature type="domain" description="MIT" evidence="1">
    <location>
        <begin position="15"/>
        <end position="83"/>
    </location>
</feature>
<dbReference type="AlphaFoldDB" id="A0A2A2JLN5"/>
<evidence type="ECO:0000259" key="1">
    <source>
        <dbReference type="SMART" id="SM00745"/>
    </source>
</evidence>
<evidence type="ECO:0000313" key="3">
    <source>
        <dbReference type="Proteomes" id="UP000218231"/>
    </source>
</evidence>
<dbReference type="Pfam" id="PF06911">
    <property type="entry name" value="Senescence"/>
    <property type="match status" value="1"/>
</dbReference>
<dbReference type="SMART" id="SM00745">
    <property type="entry name" value="MIT"/>
    <property type="match status" value="1"/>
</dbReference>
<dbReference type="InterPro" id="IPR045036">
    <property type="entry name" value="Spartin-like"/>
</dbReference>
<sequence>MFFSWGRSSVDTAQADSYFSEAYACIEQGLCYDEINDYENTLGMYDRGLNLIKEGEKSKNAKKSELYNSLMEAKKSVENRVKVLKKEGPKKAQTQPPAIVVNGASKNGPPPDYEKVVGSEKDTENIREKLDSAGTREADLIYFLPDGVQLFTINGDITTAPTYPTSLQIFKLNNSEGEHSKADSNEPLAFIQVGPWIYPLMKGKMPMLHNDYGAYIVHNPVPENPDMLVAILLPPDLDAKLEKEFRDVLSEYVEIREQEVTKELTPEENERLSRKIAKFLIKTGEKVADGVQTTSVKMSSYVENRGQKYREGLQEGEGITVSPTVKSGVVYLHKGSKVVAKCTRYLLDKIGDMGVAVGTKIANTANDRFGDGKGGGLITGTITVIGGGITGASTVWIALEEGSKTLCRSIANETVKHVKVKYGDDASQTTEHALHAAGHSGLAAFQIWDLGPRSIAGRMARKAGIQFVKDVDRHRKYESGASTSSAGPLDEKKKL</sequence>
<name>A0A2A2JLN5_9BILA</name>
<organism evidence="2 3">
    <name type="scientific">Diploscapter pachys</name>
    <dbReference type="NCBI Taxonomy" id="2018661"/>
    <lineage>
        <taxon>Eukaryota</taxon>
        <taxon>Metazoa</taxon>
        <taxon>Ecdysozoa</taxon>
        <taxon>Nematoda</taxon>
        <taxon>Chromadorea</taxon>
        <taxon>Rhabditida</taxon>
        <taxon>Rhabditina</taxon>
        <taxon>Rhabditomorpha</taxon>
        <taxon>Rhabditoidea</taxon>
        <taxon>Rhabditidae</taxon>
        <taxon>Diploscapter</taxon>
    </lineage>
</organism>
<dbReference type="EMBL" id="LIAE01010354">
    <property type="protein sequence ID" value="PAV62603.1"/>
    <property type="molecule type" value="Genomic_DNA"/>
</dbReference>
<dbReference type="Proteomes" id="UP000218231">
    <property type="component" value="Unassembled WGS sequence"/>
</dbReference>
<dbReference type="GO" id="GO:0051301">
    <property type="term" value="P:cell division"/>
    <property type="evidence" value="ECO:0007669"/>
    <property type="project" value="TreeGrafter"/>
</dbReference>
<dbReference type="InterPro" id="IPR009686">
    <property type="entry name" value="Senescence/spartin_C"/>
</dbReference>
<dbReference type="PANTHER" id="PTHR21068:SF43">
    <property type="entry name" value="SPARTIN"/>
    <property type="match status" value="1"/>
</dbReference>
<proteinExistence type="predicted"/>
<dbReference type="STRING" id="2018661.A0A2A2JLN5"/>
<keyword evidence="3" id="KW-1185">Reference proteome</keyword>
<protein>
    <recommendedName>
        <fullName evidence="1">MIT domain-containing protein</fullName>
    </recommendedName>
</protein>
<dbReference type="GO" id="GO:0005886">
    <property type="term" value="C:plasma membrane"/>
    <property type="evidence" value="ECO:0007669"/>
    <property type="project" value="TreeGrafter"/>
</dbReference>
<reference evidence="2 3" key="1">
    <citation type="journal article" date="2017" name="Curr. Biol.">
        <title>Genome architecture and evolution of a unichromosomal asexual nematode.</title>
        <authorList>
            <person name="Fradin H."/>
            <person name="Zegar C."/>
            <person name="Gutwein M."/>
            <person name="Lucas J."/>
            <person name="Kovtun M."/>
            <person name="Corcoran D."/>
            <person name="Baugh L.R."/>
            <person name="Kiontke K."/>
            <person name="Gunsalus K."/>
            <person name="Fitch D.H."/>
            <person name="Piano F."/>
        </authorList>
    </citation>
    <scope>NUCLEOTIDE SEQUENCE [LARGE SCALE GENOMIC DNA]</scope>
    <source>
        <strain evidence="2">PF1309</strain>
    </source>
</reference>
<accession>A0A2A2JLN5</accession>
<gene>
    <name evidence="2" type="ORF">WR25_26431</name>
</gene>
<dbReference type="PANTHER" id="PTHR21068">
    <property type="entry name" value="SPARTIN"/>
    <property type="match status" value="1"/>
</dbReference>
<comment type="caution">
    <text evidence="2">The sequence shown here is derived from an EMBL/GenBank/DDBJ whole genome shotgun (WGS) entry which is preliminary data.</text>
</comment>
<evidence type="ECO:0000313" key="2">
    <source>
        <dbReference type="EMBL" id="PAV62603.1"/>
    </source>
</evidence>
<dbReference type="OrthoDB" id="20821at2759"/>